<dbReference type="GeneID" id="39582197"/>
<dbReference type="AlphaFoldDB" id="A0A3N2Q679"/>
<accession>A0A3N2Q679</accession>
<dbReference type="RefSeq" id="XP_028470068.1">
    <property type="nucleotide sequence ID" value="XM_028613719.1"/>
</dbReference>
<proteinExistence type="predicted"/>
<evidence type="ECO:0000313" key="2">
    <source>
        <dbReference type="Proteomes" id="UP000272025"/>
    </source>
</evidence>
<dbReference type="Proteomes" id="UP000272025">
    <property type="component" value="Unassembled WGS sequence"/>
</dbReference>
<protein>
    <submittedName>
        <fullName evidence="1">Uncharacterized protein</fullName>
    </submittedName>
</protein>
<keyword evidence="2" id="KW-1185">Reference proteome</keyword>
<sequence>MRLSAPSAIQAAVCIVHLQPSRSKFPLHVLPERRLSPSPWTPGDLSRGRMSQDHTTFWGPDVYDQFCKTTMQIISLSFGTRHSLYSIHELNFQDFKHGPVLMSSILRWWPVRLVDPMPGFAPALGLPAPVPSTGS</sequence>
<dbReference type="EMBL" id="ML119051">
    <property type="protein sequence ID" value="ROT42262.1"/>
    <property type="molecule type" value="Genomic_DNA"/>
</dbReference>
<organism evidence="1 2">
    <name type="scientific">Sodiomyces alkalinus (strain CBS 110278 / VKM F-3762 / F11)</name>
    <name type="common">Alkaliphilic filamentous fungus</name>
    <dbReference type="NCBI Taxonomy" id="1314773"/>
    <lineage>
        <taxon>Eukaryota</taxon>
        <taxon>Fungi</taxon>
        <taxon>Dikarya</taxon>
        <taxon>Ascomycota</taxon>
        <taxon>Pezizomycotina</taxon>
        <taxon>Sordariomycetes</taxon>
        <taxon>Hypocreomycetidae</taxon>
        <taxon>Glomerellales</taxon>
        <taxon>Plectosphaerellaceae</taxon>
        <taxon>Sodiomyces</taxon>
    </lineage>
</organism>
<evidence type="ECO:0000313" key="1">
    <source>
        <dbReference type="EMBL" id="ROT42262.1"/>
    </source>
</evidence>
<name>A0A3N2Q679_SODAK</name>
<reference evidence="1 2" key="1">
    <citation type="journal article" date="2018" name="Mol. Ecol.">
        <title>The obligate alkalophilic soda-lake fungus Sodiomyces alkalinus has shifted to a protein diet.</title>
        <authorList>
            <person name="Grum-Grzhimaylo A.A."/>
            <person name="Falkoski D.L."/>
            <person name="van den Heuvel J."/>
            <person name="Valero-Jimenez C.A."/>
            <person name="Min B."/>
            <person name="Choi I.G."/>
            <person name="Lipzen A."/>
            <person name="Daum C.G."/>
            <person name="Aanen D.K."/>
            <person name="Tsang A."/>
            <person name="Henrissat B."/>
            <person name="Bilanenko E.N."/>
            <person name="de Vries R.P."/>
            <person name="van Kan J.A.L."/>
            <person name="Grigoriev I.V."/>
            <person name="Debets A.J.M."/>
        </authorList>
    </citation>
    <scope>NUCLEOTIDE SEQUENCE [LARGE SCALE GENOMIC DNA]</scope>
    <source>
        <strain evidence="1 2">F11</strain>
    </source>
</reference>
<gene>
    <name evidence="1" type="ORF">SODALDRAFT_354389</name>
</gene>